<dbReference type="InterPro" id="IPR041885">
    <property type="entry name" value="MAN1_winged_helix_dom"/>
</dbReference>
<dbReference type="InterPro" id="IPR018996">
    <property type="entry name" value="Man1/Src1-like_C"/>
</dbReference>
<dbReference type="EMBL" id="BTGD01000008">
    <property type="protein sequence ID" value="GMM56498.1"/>
    <property type="molecule type" value="Genomic_DNA"/>
</dbReference>
<dbReference type="Pfam" id="PF09402">
    <property type="entry name" value="MSC"/>
    <property type="match status" value="1"/>
</dbReference>
<feature type="compositionally biased region" description="Basic residues" evidence="8">
    <location>
        <begin position="72"/>
        <end position="86"/>
    </location>
</feature>
<feature type="coiled-coil region" evidence="7">
    <location>
        <begin position="645"/>
        <end position="679"/>
    </location>
</feature>
<feature type="domain" description="HeH/LEM" evidence="10">
    <location>
        <begin position="14"/>
        <end position="44"/>
    </location>
</feature>
<feature type="compositionally biased region" description="Low complexity" evidence="8">
    <location>
        <begin position="308"/>
        <end position="328"/>
    </location>
</feature>
<feature type="compositionally biased region" description="Basic and acidic residues" evidence="8">
    <location>
        <begin position="103"/>
        <end position="122"/>
    </location>
</feature>
<feature type="region of interest" description="Disordered" evidence="8">
    <location>
        <begin position="45"/>
        <end position="197"/>
    </location>
</feature>
<dbReference type="GO" id="GO:0005783">
    <property type="term" value="C:endoplasmic reticulum"/>
    <property type="evidence" value="ECO:0007669"/>
    <property type="project" value="TreeGrafter"/>
</dbReference>
<feature type="compositionally biased region" description="Basic and acidic residues" evidence="8">
    <location>
        <begin position="46"/>
        <end position="58"/>
    </location>
</feature>
<dbReference type="CDD" id="cd12935">
    <property type="entry name" value="LEM_like"/>
    <property type="match status" value="1"/>
</dbReference>
<accession>A0AAV5RYX8</accession>
<dbReference type="GO" id="GO:0034399">
    <property type="term" value="C:nuclear periphery"/>
    <property type="evidence" value="ECO:0007669"/>
    <property type="project" value="TreeGrafter"/>
</dbReference>
<feature type="compositionally biased region" description="Basic residues" evidence="8">
    <location>
        <begin position="125"/>
        <end position="135"/>
    </location>
</feature>
<dbReference type="PANTHER" id="PTHR47808">
    <property type="entry name" value="INNER NUCLEAR MEMBRANE PROTEIN HEH2-RELATED"/>
    <property type="match status" value="1"/>
</dbReference>
<gene>
    <name evidence="11" type="ORF">DAKH74_031140</name>
</gene>
<keyword evidence="2" id="KW-0597">Phosphoprotein</keyword>
<evidence type="ECO:0000256" key="4">
    <source>
        <dbReference type="ARBA" id="ARBA00022989"/>
    </source>
</evidence>
<feature type="compositionally biased region" description="Basic residues" evidence="8">
    <location>
        <begin position="150"/>
        <end position="163"/>
    </location>
</feature>
<feature type="region of interest" description="Disordered" evidence="8">
    <location>
        <begin position="273"/>
        <end position="328"/>
    </location>
</feature>
<evidence type="ECO:0000256" key="2">
    <source>
        <dbReference type="ARBA" id="ARBA00022553"/>
    </source>
</evidence>
<dbReference type="InterPro" id="IPR025856">
    <property type="entry name" value="HeH/LEM_domain"/>
</dbReference>
<comment type="subcellular location">
    <subcellularLocation>
        <location evidence="1">Nucleus inner membrane</location>
    </subcellularLocation>
</comment>
<evidence type="ECO:0000256" key="1">
    <source>
        <dbReference type="ARBA" id="ARBA00004540"/>
    </source>
</evidence>
<evidence type="ECO:0000256" key="7">
    <source>
        <dbReference type="SAM" id="Coils"/>
    </source>
</evidence>
<evidence type="ECO:0000313" key="11">
    <source>
        <dbReference type="EMBL" id="GMM56498.1"/>
    </source>
</evidence>
<evidence type="ECO:0000256" key="8">
    <source>
        <dbReference type="SAM" id="MobiDB-lite"/>
    </source>
</evidence>
<dbReference type="Proteomes" id="UP001377567">
    <property type="component" value="Unassembled WGS sequence"/>
</dbReference>
<evidence type="ECO:0000256" key="6">
    <source>
        <dbReference type="ARBA" id="ARBA00023242"/>
    </source>
</evidence>
<evidence type="ECO:0000259" key="10">
    <source>
        <dbReference type="Pfam" id="PF12949"/>
    </source>
</evidence>
<evidence type="ECO:0008006" key="13">
    <source>
        <dbReference type="Google" id="ProtNLM"/>
    </source>
</evidence>
<dbReference type="PANTHER" id="PTHR47808:SF2">
    <property type="entry name" value="LEM DOMAIN-CONTAINING PROTEIN 2"/>
    <property type="match status" value="1"/>
</dbReference>
<evidence type="ECO:0000313" key="12">
    <source>
        <dbReference type="Proteomes" id="UP001377567"/>
    </source>
</evidence>
<reference evidence="11 12" key="1">
    <citation type="journal article" date="2023" name="Elife">
        <title>Identification of key yeast species and microbe-microbe interactions impacting larval growth of Drosophila in the wild.</title>
        <authorList>
            <person name="Mure A."/>
            <person name="Sugiura Y."/>
            <person name="Maeda R."/>
            <person name="Honda K."/>
            <person name="Sakurai N."/>
            <person name="Takahashi Y."/>
            <person name="Watada M."/>
            <person name="Katoh T."/>
            <person name="Gotoh A."/>
            <person name="Gotoh Y."/>
            <person name="Taniguchi I."/>
            <person name="Nakamura K."/>
            <person name="Hayashi T."/>
            <person name="Katayama T."/>
            <person name="Uemura T."/>
            <person name="Hattori Y."/>
        </authorList>
    </citation>
    <scope>NUCLEOTIDE SEQUENCE [LARGE SCALE GENOMIC DNA]</scope>
    <source>
        <strain evidence="11 12">KH-74</strain>
    </source>
</reference>
<comment type="caution">
    <text evidence="11">The sequence shown here is derived from an EMBL/GenBank/DDBJ whole genome shotgun (WGS) entry which is preliminary data.</text>
</comment>
<evidence type="ECO:0000256" key="5">
    <source>
        <dbReference type="ARBA" id="ARBA00023136"/>
    </source>
</evidence>
<sequence length="692" mass="78660">MNYLDADFNPKDSKMAELRRILTENRVEYPTKAKKSVLVKLFNEGVKPHVPELREKQSKVKPSSEGIELVKSKQRSRSKSPKKKKRTIEQVKEEEQPNDEEKESISIDIVDRDGDIKMELSPRKTPNKKKTKKTSPTKTEENVEEDEGSKKKRRRKDQKKKKSVGNSSIDITASPDKSLQIDKFEAESNSSASLNTSVNNIEIHSLKTEPIFTSSEPIIKPRRRQAPDLAKLNVSEEFRNKLQEAVSAQEPENIPVEIKNEEPIPVEVEIETESKIEDTEEAPSSEIASTSEEILVVDPVPQSDSKATESTENENGNSTETESKTNNSCKPKAKKCVKGALKFVSKSLYFSAIASAVLYGVWIREQKFQVGFCGRELPLKSITGQFGDNALLQNVDTFLKENLKPQCVPCPDNAVCSTNLELTCKSGFNSVESPFALNGLLPFAAECVKDESEQKAIRKMVDHTMKYLREQNSKVECGRSLNKEKSGISLEELFDNVSEDILEEFQLSKVQIERLWHGVVEKVKHFPEVHYFEIPGDDNSEDDTIANMVGYLHSSSRKATSLRCTYENELKNFYQQNLYYIWGVLVAMILSFFTKRVIEKGNKQQEELDQYTKKAIKALQRQAKEDTDFPFLHTLQLKEAILADIVDLNRKNIMWDQLIENLEKDTENISSNQADLQGEIVKCWSWIGDDSI</sequence>
<dbReference type="InterPro" id="IPR044780">
    <property type="entry name" value="Heh2/Src1"/>
</dbReference>
<dbReference type="AlphaFoldDB" id="A0AAV5RYX8"/>
<name>A0AAV5RYX8_MAUHU</name>
<dbReference type="Gene3D" id="1.10.10.1180">
    <property type="entry name" value="MAN1, winged-helix domain"/>
    <property type="match status" value="1"/>
</dbReference>
<dbReference type="GO" id="GO:0003682">
    <property type="term" value="F:chromatin binding"/>
    <property type="evidence" value="ECO:0007669"/>
    <property type="project" value="InterPro"/>
</dbReference>
<dbReference type="GO" id="GO:0005637">
    <property type="term" value="C:nuclear inner membrane"/>
    <property type="evidence" value="ECO:0007669"/>
    <property type="project" value="UniProtKB-SubCell"/>
</dbReference>
<keyword evidence="4" id="KW-1133">Transmembrane helix</keyword>
<evidence type="ECO:0000256" key="3">
    <source>
        <dbReference type="ARBA" id="ARBA00022692"/>
    </source>
</evidence>
<protein>
    <recommendedName>
        <fullName evidence="13">Inner nuclear membrane protein SRC1</fullName>
    </recommendedName>
</protein>
<keyword evidence="7" id="KW-0175">Coiled coil</keyword>
<keyword evidence="5" id="KW-0472">Membrane</keyword>
<feature type="domain" description="Man1/Src1-like C-terminal" evidence="9">
    <location>
        <begin position="353"/>
        <end position="688"/>
    </location>
</feature>
<keyword evidence="12" id="KW-1185">Reference proteome</keyword>
<organism evidence="11 12">
    <name type="scientific">Maudiozyma humilis</name>
    <name type="common">Sour dough yeast</name>
    <name type="synonym">Kazachstania humilis</name>
    <dbReference type="NCBI Taxonomy" id="51915"/>
    <lineage>
        <taxon>Eukaryota</taxon>
        <taxon>Fungi</taxon>
        <taxon>Dikarya</taxon>
        <taxon>Ascomycota</taxon>
        <taxon>Saccharomycotina</taxon>
        <taxon>Saccharomycetes</taxon>
        <taxon>Saccharomycetales</taxon>
        <taxon>Saccharomycetaceae</taxon>
        <taxon>Maudiozyma</taxon>
    </lineage>
</organism>
<dbReference type="Pfam" id="PF12949">
    <property type="entry name" value="HeH"/>
    <property type="match status" value="1"/>
</dbReference>
<keyword evidence="3" id="KW-0812">Transmembrane</keyword>
<dbReference type="GO" id="GO:0071763">
    <property type="term" value="P:nuclear membrane organization"/>
    <property type="evidence" value="ECO:0007669"/>
    <property type="project" value="TreeGrafter"/>
</dbReference>
<feature type="compositionally biased region" description="Polar residues" evidence="8">
    <location>
        <begin position="187"/>
        <end position="197"/>
    </location>
</feature>
<feature type="compositionally biased region" description="Polar residues" evidence="8">
    <location>
        <begin position="164"/>
        <end position="177"/>
    </location>
</feature>
<keyword evidence="6" id="KW-0539">Nucleus</keyword>
<proteinExistence type="predicted"/>
<evidence type="ECO:0000259" key="9">
    <source>
        <dbReference type="Pfam" id="PF09402"/>
    </source>
</evidence>